<dbReference type="InterPro" id="IPR016024">
    <property type="entry name" value="ARM-type_fold"/>
</dbReference>
<name>A0A0K2V8N6_LEPSM</name>
<dbReference type="GO" id="GO:0000776">
    <property type="term" value="C:kinetochore"/>
    <property type="evidence" value="ECO:0007669"/>
    <property type="project" value="TreeGrafter"/>
</dbReference>
<dbReference type="GO" id="GO:0045180">
    <property type="term" value="C:basal cortex"/>
    <property type="evidence" value="ECO:0007669"/>
    <property type="project" value="TreeGrafter"/>
</dbReference>
<dbReference type="SUPFAM" id="SSF48371">
    <property type="entry name" value="ARM repeat"/>
    <property type="match status" value="1"/>
</dbReference>
<dbReference type="Gene3D" id="1.25.10.10">
    <property type="entry name" value="Leucine-rich Repeat Variant"/>
    <property type="match status" value="1"/>
</dbReference>
<dbReference type="InterPro" id="IPR011989">
    <property type="entry name" value="ARM-like"/>
</dbReference>
<dbReference type="PANTHER" id="PTHR21567">
    <property type="entry name" value="CLASP"/>
    <property type="match status" value="1"/>
</dbReference>
<sequence>MYELVQIVRDAKSDILLANFRTVMVFVLGQLSDKVGSTRALAFGVLTEMLKKEKLIPSFEAFNERIILKVLEAHKDEEIDVGQAADCCAASMALVISPDVMIRVLNPIIKSGKFPDNQAAIKMLTKVNEHENNKEALSQHLEELMPGLIEAYHDEKCTLRKAAVLCMVALHQLIGDGLQPYLDGLNGCQLKLLNLYIKRAQTQTAPLKSMISTP</sequence>
<dbReference type="OrthoDB" id="46159at2759"/>
<evidence type="ECO:0000313" key="2">
    <source>
        <dbReference type="EMBL" id="CDW46883.1"/>
    </source>
</evidence>
<dbReference type="Proteomes" id="UP000675881">
    <property type="component" value="Unassembled WGS sequence"/>
</dbReference>
<dbReference type="Pfam" id="PF24987">
    <property type="entry name" value="HEAT_EF3_N"/>
    <property type="match status" value="1"/>
</dbReference>
<protein>
    <submittedName>
        <fullName evidence="1">CLASP1_2</fullName>
    </submittedName>
    <submittedName>
        <fullName evidence="2">Cytoplasmic linker associated protein 2 [Gallus gallus]</fullName>
    </submittedName>
</protein>
<dbReference type="PANTHER" id="PTHR21567:SF9">
    <property type="entry name" value="CLIP-ASSOCIATING PROTEIN"/>
    <property type="match status" value="1"/>
</dbReference>
<evidence type="ECO:0000313" key="1">
    <source>
        <dbReference type="EMBL" id="CAF2742702.1"/>
    </source>
</evidence>
<organism evidence="2">
    <name type="scientific">Lepeophtheirus salmonis</name>
    <name type="common">Salmon louse</name>
    <name type="synonym">Caligus salmonis</name>
    <dbReference type="NCBI Taxonomy" id="72036"/>
    <lineage>
        <taxon>Eukaryota</taxon>
        <taxon>Metazoa</taxon>
        <taxon>Ecdysozoa</taxon>
        <taxon>Arthropoda</taxon>
        <taxon>Crustacea</taxon>
        <taxon>Multicrustacea</taxon>
        <taxon>Hexanauplia</taxon>
        <taxon>Copepoda</taxon>
        <taxon>Siphonostomatoida</taxon>
        <taxon>Caligidae</taxon>
        <taxon>Lepeophtheirus</taxon>
    </lineage>
</organism>
<dbReference type="GO" id="GO:0005815">
    <property type="term" value="C:microtubule organizing center"/>
    <property type="evidence" value="ECO:0007669"/>
    <property type="project" value="TreeGrafter"/>
</dbReference>
<reference evidence="1" key="2">
    <citation type="submission" date="2021-02" db="EMBL/GenBank/DDBJ databases">
        <authorList>
            <person name="Bekaert M."/>
        </authorList>
    </citation>
    <scope>NUCLEOTIDE SEQUENCE</scope>
    <source>
        <strain evidence="1">IoA-00</strain>
    </source>
</reference>
<keyword evidence="3" id="KW-1185">Reference proteome</keyword>
<dbReference type="AlphaFoldDB" id="A0A0K2V8N6"/>
<dbReference type="GO" id="GO:0040001">
    <property type="term" value="P:establishment of mitotic spindle localization"/>
    <property type="evidence" value="ECO:0007669"/>
    <property type="project" value="TreeGrafter"/>
</dbReference>
<dbReference type="EMBL" id="HACA01029522">
    <property type="protein sequence ID" value="CDW46883.1"/>
    <property type="molecule type" value="Transcribed_RNA"/>
</dbReference>
<proteinExistence type="predicted"/>
<accession>A0A0K2V8N6</accession>
<reference evidence="2" key="1">
    <citation type="submission" date="2014-05" db="EMBL/GenBank/DDBJ databases">
        <authorList>
            <person name="Chronopoulou M."/>
        </authorList>
    </citation>
    <scope>NUCLEOTIDE SEQUENCE</scope>
    <source>
        <tissue evidence="2">Whole organism</tissue>
    </source>
</reference>
<dbReference type="GO" id="GO:0072686">
    <property type="term" value="C:mitotic spindle"/>
    <property type="evidence" value="ECO:0007669"/>
    <property type="project" value="TreeGrafter"/>
</dbReference>
<gene>
    <name evidence="2" type="primary">CLASP2</name>
    <name evidence="1" type="ORF">LSAA_131</name>
</gene>
<evidence type="ECO:0000313" key="3">
    <source>
        <dbReference type="Proteomes" id="UP000675881"/>
    </source>
</evidence>
<dbReference type="EMBL" id="CAJNVT010000023">
    <property type="protein sequence ID" value="CAF2742702.1"/>
    <property type="molecule type" value="Genomic_DNA"/>
</dbReference>
<dbReference type="GO" id="GO:0005881">
    <property type="term" value="C:cytoplasmic microtubule"/>
    <property type="evidence" value="ECO:0007669"/>
    <property type="project" value="TreeGrafter"/>
</dbReference>
<dbReference type="GO" id="GO:0008017">
    <property type="term" value="F:microtubule binding"/>
    <property type="evidence" value="ECO:0007669"/>
    <property type="project" value="TreeGrafter"/>
</dbReference>
<dbReference type="GO" id="GO:0005876">
    <property type="term" value="C:spindle microtubule"/>
    <property type="evidence" value="ECO:0007669"/>
    <property type="project" value="TreeGrafter"/>
</dbReference>
<dbReference type="GO" id="GO:0090307">
    <property type="term" value="P:mitotic spindle assembly"/>
    <property type="evidence" value="ECO:0007669"/>
    <property type="project" value="TreeGrafter"/>
</dbReference>